<reference evidence="2" key="1">
    <citation type="submission" date="2019-12" db="EMBL/GenBank/DDBJ databases">
        <title>Genome sequencing and annotation of Brassica cretica.</title>
        <authorList>
            <person name="Studholme D.J."/>
            <person name="Sarris P.F."/>
        </authorList>
    </citation>
    <scope>NUCLEOTIDE SEQUENCE</scope>
    <source>
        <strain evidence="2">PFS-001/15</strain>
        <tissue evidence="2">Leaf</tissue>
    </source>
</reference>
<sequence>MSGIRCRRSGVFQGKNRCEVDSAYLVSELGVGEGGAGFLFIIFVLKLMRGTVNDLRRFFSGAWVSFHQGTYERCPKEIGLPGQGADVKNEGALRHEAL</sequence>
<evidence type="ECO:0000313" key="2">
    <source>
        <dbReference type="EMBL" id="KAF2617689.1"/>
    </source>
</evidence>
<name>A0A8S9MJS6_BRACR</name>
<protein>
    <submittedName>
        <fullName evidence="2">Uncharacterized protein</fullName>
    </submittedName>
</protein>
<keyword evidence="1" id="KW-0812">Transmembrane</keyword>
<proteinExistence type="predicted"/>
<accession>A0A8S9MJS6</accession>
<gene>
    <name evidence="2" type="ORF">F2Q68_00040076</name>
</gene>
<keyword evidence="1" id="KW-1133">Transmembrane helix</keyword>
<keyword evidence="1" id="KW-0472">Membrane</keyword>
<evidence type="ECO:0000256" key="1">
    <source>
        <dbReference type="SAM" id="Phobius"/>
    </source>
</evidence>
<dbReference type="Proteomes" id="UP000712281">
    <property type="component" value="Unassembled WGS sequence"/>
</dbReference>
<feature type="transmembrane region" description="Helical" evidence="1">
    <location>
        <begin position="29"/>
        <end position="48"/>
    </location>
</feature>
<comment type="caution">
    <text evidence="2">The sequence shown here is derived from an EMBL/GenBank/DDBJ whole genome shotgun (WGS) entry which is preliminary data.</text>
</comment>
<organism evidence="2 3">
    <name type="scientific">Brassica cretica</name>
    <name type="common">Mustard</name>
    <dbReference type="NCBI Taxonomy" id="69181"/>
    <lineage>
        <taxon>Eukaryota</taxon>
        <taxon>Viridiplantae</taxon>
        <taxon>Streptophyta</taxon>
        <taxon>Embryophyta</taxon>
        <taxon>Tracheophyta</taxon>
        <taxon>Spermatophyta</taxon>
        <taxon>Magnoliopsida</taxon>
        <taxon>eudicotyledons</taxon>
        <taxon>Gunneridae</taxon>
        <taxon>Pentapetalae</taxon>
        <taxon>rosids</taxon>
        <taxon>malvids</taxon>
        <taxon>Brassicales</taxon>
        <taxon>Brassicaceae</taxon>
        <taxon>Brassiceae</taxon>
        <taxon>Brassica</taxon>
    </lineage>
</organism>
<dbReference type="AlphaFoldDB" id="A0A8S9MJS6"/>
<dbReference type="EMBL" id="QGKW02000007">
    <property type="protein sequence ID" value="KAF2617689.1"/>
    <property type="molecule type" value="Genomic_DNA"/>
</dbReference>
<evidence type="ECO:0000313" key="3">
    <source>
        <dbReference type="Proteomes" id="UP000712281"/>
    </source>
</evidence>